<evidence type="ECO:0000313" key="3">
    <source>
        <dbReference type="EMBL" id="BCJ31143.1"/>
    </source>
</evidence>
<feature type="compositionally biased region" description="Pro residues" evidence="1">
    <location>
        <begin position="137"/>
        <end position="146"/>
    </location>
</feature>
<proteinExistence type="predicted"/>
<name>A0A810L748_9ACTN</name>
<evidence type="ECO:0000256" key="2">
    <source>
        <dbReference type="SAM" id="Phobius"/>
    </source>
</evidence>
<dbReference type="EMBL" id="AP023354">
    <property type="protein sequence ID" value="BCJ31143.1"/>
    <property type="molecule type" value="Genomic_DNA"/>
</dbReference>
<evidence type="ECO:0000256" key="1">
    <source>
        <dbReference type="SAM" id="MobiDB-lite"/>
    </source>
</evidence>
<accession>A0A810L748</accession>
<feature type="compositionally biased region" description="Low complexity" evidence="1">
    <location>
        <begin position="84"/>
        <end position="97"/>
    </location>
</feature>
<keyword evidence="2" id="KW-0812">Transmembrane</keyword>
<keyword evidence="2" id="KW-0472">Membrane</keyword>
<feature type="compositionally biased region" description="Low complexity" evidence="1">
    <location>
        <begin position="63"/>
        <end position="76"/>
    </location>
</feature>
<feature type="transmembrane region" description="Helical" evidence="2">
    <location>
        <begin position="155"/>
        <end position="176"/>
    </location>
</feature>
<feature type="compositionally biased region" description="Pro residues" evidence="1">
    <location>
        <begin position="25"/>
        <end position="47"/>
    </location>
</feature>
<sequence>MRSCARWYRDLTSAVLGPTAYPPVVTYPPQSPGGWPDQPPQGQPPQQPYSGAGADPFGPPAGPSSGAPAAGDEPSGLEQYSLDAGWQQQPPQYSQPGAQPPPYGAPLAPGMAPPSGPPAGYQASGPPAGYQPAHPGGFPPPGGPVPPKKRSIAPWLFVGGGALVLVLAIVAVIALVSTGDDKKPPVADPSSSASARPSTSASTTPSPGPSGDGVHGNKIIDSATGWGFTKAGSPWVDSVAPAAKELQSPVGQSVKIDTNVYATMQLGKLSDEFDYSGPKDLKTVKSDLATSILKSYYGTGAKVDAGKDHLDEQLTQLGRKAWLWAFDVTYTSSAGKKTTEYVVIAVLDAGDGTAAGFWGSVPDGHDDLNKQMRKAAGTLSPKP</sequence>
<keyword evidence="2" id="KW-1133">Transmembrane helix</keyword>
<keyword evidence="4" id="KW-1185">Reference proteome</keyword>
<feature type="region of interest" description="Disordered" evidence="1">
    <location>
        <begin position="179"/>
        <end position="217"/>
    </location>
</feature>
<feature type="region of interest" description="Disordered" evidence="1">
    <location>
        <begin position="18"/>
        <end position="146"/>
    </location>
</feature>
<reference evidence="3" key="1">
    <citation type="submission" date="2020-08" db="EMBL/GenBank/DDBJ databases">
        <title>Whole genome shotgun sequence of Actinocatenispora sera NBRC 101916.</title>
        <authorList>
            <person name="Komaki H."/>
            <person name="Tamura T."/>
        </authorList>
    </citation>
    <scope>NUCLEOTIDE SEQUENCE</scope>
    <source>
        <strain evidence="3">NBRC 101916</strain>
    </source>
</reference>
<feature type="compositionally biased region" description="Low complexity" evidence="1">
    <location>
        <begin position="188"/>
        <end position="205"/>
    </location>
</feature>
<protein>
    <submittedName>
        <fullName evidence="3">Uncharacterized protein</fullName>
    </submittedName>
</protein>
<dbReference type="AlphaFoldDB" id="A0A810L748"/>
<dbReference type="KEGG" id="aser:Asera_52510"/>
<gene>
    <name evidence="3" type="ORF">Asera_52510</name>
</gene>
<dbReference type="Proteomes" id="UP000680750">
    <property type="component" value="Chromosome"/>
</dbReference>
<evidence type="ECO:0000313" key="4">
    <source>
        <dbReference type="Proteomes" id="UP000680750"/>
    </source>
</evidence>
<organism evidence="3 4">
    <name type="scientific">Actinocatenispora sera</name>
    <dbReference type="NCBI Taxonomy" id="390989"/>
    <lineage>
        <taxon>Bacteria</taxon>
        <taxon>Bacillati</taxon>
        <taxon>Actinomycetota</taxon>
        <taxon>Actinomycetes</taxon>
        <taxon>Micromonosporales</taxon>
        <taxon>Micromonosporaceae</taxon>
        <taxon>Actinocatenispora</taxon>
    </lineage>
</organism>